<dbReference type="SUPFAM" id="SSF56112">
    <property type="entry name" value="Protein kinase-like (PK-like)"/>
    <property type="match status" value="1"/>
</dbReference>
<comment type="similarity">
    <text evidence="1">Belongs to the pseudomonas-type ThrB family.</text>
</comment>
<evidence type="ECO:0000256" key="1">
    <source>
        <dbReference type="ARBA" id="ARBA00038240"/>
    </source>
</evidence>
<evidence type="ECO:0000313" key="3">
    <source>
        <dbReference type="EMBL" id="CAA9283877.1"/>
    </source>
</evidence>
<dbReference type="InterPro" id="IPR011009">
    <property type="entry name" value="Kinase-like_dom_sf"/>
</dbReference>
<accession>A0A6J4JP60</accession>
<dbReference type="PANTHER" id="PTHR21064:SF6">
    <property type="entry name" value="AMINOGLYCOSIDE PHOSPHOTRANSFERASE DOMAIN-CONTAINING PROTEIN"/>
    <property type="match status" value="1"/>
</dbReference>
<protein>
    <recommendedName>
        <fullName evidence="2">Aminoglycoside phosphotransferase domain-containing protein</fullName>
    </recommendedName>
</protein>
<dbReference type="Gene3D" id="3.90.1200.10">
    <property type="match status" value="1"/>
</dbReference>
<feature type="domain" description="Aminoglycoside phosphotransferase" evidence="2">
    <location>
        <begin position="58"/>
        <end position="288"/>
    </location>
</feature>
<dbReference type="EMBL" id="CADCTK010000836">
    <property type="protein sequence ID" value="CAA9283877.1"/>
    <property type="molecule type" value="Genomic_DNA"/>
</dbReference>
<dbReference type="GO" id="GO:0009088">
    <property type="term" value="P:threonine biosynthetic process"/>
    <property type="evidence" value="ECO:0007669"/>
    <property type="project" value="TreeGrafter"/>
</dbReference>
<dbReference type="InterPro" id="IPR050249">
    <property type="entry name" value="Pseudomonas-type_ThrB"/>
</dbReference>
<dbReference type="PANTHER" id="PTHR21064">
    <property type="entry name" value="AMINOGLYCOSIDE PHOSPHOTRANSFERASE DOMAIN-CONTAINING PROTEIN-RELATED"/>
    <property type="match status" value="1"/>
</dbReference>
<evidence type="ECO:0000259" key="2">
    <source>
        <dbReference type="Pfam" id="PF01636"/>
    </source>
</evidence>
<reference evidence="3" key="1">
    <citation type="submission" date="2020-02" db="EMBL/GenBank/DDBJ databases">
        <authorList>
            <person name="Meier V. D."/>
        </authorList>
    </citation>
    <scope>NUCLEOTIDE SEQUENCE</scope>
    <source>
        <strain evidence="3">AVDCRST_MAG26</strain>
    </source>
</reference>
<proteinExistence type="inferred from homology"/>
<sequence length="342" mass="37907">MTMQAYTRLTSTGGARRLRRLAEAALDHYDGLDDVQLTLLSNTEHALFRVDVSSASRTDGRRFVLRIYHPDAYDAASVAVELAWLAALCRETELVVPEPVPARDGALRVSAEAADVPEPRACALFRWVDGRRLKARLSARALERVGRFVAKLHRHAEQYIPPTGPSGQSWSWERVFGDGSVVGPASTDPLLAPEQRAVFTAVAELLRDAMEELGAAPDVFGLIHADLHSSNYLFHGKEVRAIDFEDCGRGYYLYDLAVTIDELEAELADRAPELRAALLRGYREVRPLSERHEALLDLFVAMRLAELVRWYGSTDNAALRVTAGTLLAQAMHQMTKLVSSSK</sequence>
<name>A0A6J4JP60_9CHLR</name>
<dbReference type="AlphaFoldDB" id="A0A6J4JP60"/>
<dbReference type="GO" id="GO:0004413">
    <property type="term" value="F:homoserine kinase activity"/>
    <property type="evidence" value="ECO:0007669"/>
    <property type="project" value="TreeGrafter"/>
</dbReference>
<dbReference type="Pfam" id="PF01636">
    <property type="entry name" value="APH"/>
    <property type="match status" value="1"/>
</dbReference>
<dbReference type="InterPro" id="IPR002575">
    <property type="entry name" value="Aminoglycoside_PTrfase"/>
</dbReference>
<gene>
    <name evidence="3" type="ORF">AVDCRST_MAG26-3577</name>
</gene>
<organism evidence="3">
    <name type="scientific">uncultured Chloroflexia bacterium</name>
    <dbReference type="NCBI Taxonomy" id="1672391"/>
    <lineage>
        <taxon>Bacteria</taxon>
        <taxon>Bacillati</taxon>
        <taxon>Chloroflexota</taxon>
        <taxon>Chloroflexia</taxon>
        <taxon>environmental samples</taxon>
    </lineage>
</organism>